<protein>
    <submittedName>
        <fullName evidence="2">Uncharacterized protein</fullName>
    </submittedName>
</protein>
<evidence type="ECO:0000313" key="3">
    <source>
        <dbReference type="Proteomes" id="UP000320773"/>
    </source>
</evidence>
<comment type="caution">
    <text evidence="2">The sequence shown here is derived from an EMBL/GenBank/DDBJ whole genome shotgun (WGS) entry which is preliminary data.</text>
</comment>
<dbReference type="EMBL" id="VFPJ01000001">
    <property type="protein sequence ID" value="TQM41015.1"/>
    <property type="molecule type" value="Genomic_DNA"/>
</dbReference>
<dbReference type="RefSeq" id="WP_089080839.1">
    <property type="nucleotide sequence ID" value="NZ_VFPJ01000001.1"/>
</dbReference>
<gene>
    <name evidence="2" type="ORF">BC670_1945</name>
</gene>
<sequence length="345" mass="41326">MIIANPIYDTVFKRMMENERVAKFFIGTLLDEQITKVEVKPQEYTYKGEFEENDPKANEIIAERIQKRYNIWVYRLDFIATIKTATGEYKKVLIEIQKAKNQIDLMRFRRYLGEQYKKEDKVNHENNALPITTIYILGFNLPEIQTACIKVERNYKDLVNSKIIDKKSDFVEKLTHDSFIVQVNRITNRYQTKLDQLLSVFEQNNFLDDNKITKQFQHPTVSEDVKIMTDILHYTGINPEDRKRIEIEQEAWRTVNAMFEDKERELLQRIKDKEKILEEKDKVLEKKDKILEEKDKVLEEKDKVLEEKDKVLEEKDKVLEEKDKVLEEKDKLIKKLLSQINKKKQ</sequence>
<organism evidence="2 3">
    <name type="scientific">Flavobacterium branchiophilum</name>
    <dbReference type="NCBI Taxonomy" id="55197"/>
    <lineage>
        <taxon>Bacteria</taxon>
        <taxon>Pseudomonadati</taxon>
        <taxon>Bacteroidota</taxon>
        <taxon>Flavobacteriia</taxon>
        <taxon>Flavobacteriales</taxon>
        <taxon>Flavobacteriaceae</taxon>
        <taxon>Flavobacterium</taxon>
    </lineage>
</organism>
<dbReference type="Gene3D" id="6.10.250.1010">
    <property type="match status" value="1"/>
</dbReference>
<keyword evidence="1" id="KW-0175">Coiled coil</keyword>
<feature type="coiled-coil region" evidence="1">
    <location>
        <begin position="260"/>
        <end position="339"/>
    </location>
</feature>
<reference evidence="2 3" key="1">
    <citation type="submission" date="2019-06" db="EMBL/GenBank/DDBJ databases">
        <title>Genomic Encyclopedia of Archaeal and Bacterial Type Strains, Phase II (KMG-II): from individual species to whole genera.</title>
        <authorList>
            <person name="Goeker M."/>
        </authorList>
    </citation>
    <scope>NUCLEOTIDE SEQUENCE [LARGE SCALE GENOMIC DNA]</scope>
    <source>
        <strain evidence="2 3">DSM 24789</strain>
    </source>
</reference>
<name>A0A543G4Q2_9FLAO</name>
<proteinExistence type="predicted"/>
<dbReference type="Proteomes" id="UP000320773">
    <property type="component" value="Unassembled WGS sequence"/>
</dbReference>
<accession>A0A543G4Q2</accession>
<evidence type="ECO:0000256" key="1">
    <source>
        <dbReference type="SAM" id="Coils"/>
    </source>
</evidence>
<evidence type="ECO:0000313" key="2">
    <source>
        <dbReference type="EMBL" id="TQM41015.1"/>
    </source>
</evidence>
<dbReference type="AlphaFoldDB" id="A0A543G4Q2"/>